<organism evidence="2 3">
    <name type="scientific">Euphydryas editha</name>
    <name type="common">Edith's checkerspot</name>
    <dbReference type="NCBI Taxonomy" id="104508"/>
    <lineage>
        <taxon>Eukaryota</taxon>
        <taxon>Metazoa</taxon>
        <taxon>Ecdysozoa</taxon>
        <taxon>Arthropoda</taxon>
        <taxon>Hexapoda</taxon>
        <taxon>Insecta</taxon>
        <taxon>Pterygota</taxon>
        <taxon>Neoptera</taxon>
        <taxon>Endopterygota</taxon>
        <taxon>Lepidoptera</taxon>
        <taxon>Glossata</taxon>
        <taxon>Ditrysia</taxon>
        <taxon>Papilionoidea</taxon>
        <taxon>Nymphalidae</taxon>
        <taxon>Nymphalinae</taxon>
        <taxon>Euphydryas</taxon>
    </lineage>
</organism>
<gene>
    <name evidence="2" type="ORF">EEDITHA_LOCUS21470</name>
</gene>
<dbReference type="SUPFAM" id="SSF53098">
    <property type="entry name" value="Ribonuclease H-like"/>
    <property type="match status" value="1"/>
</dbReference>
<evidence type="ECO:0000313" key="3">
    <source>
        <dbReference type="Proteomes" id="UP001153954"/>
    </source>
</evidence>
<reference evidence="2" key="1">
    <citation type="submission" date="2022-03" db="EMBL/GenBank/DDBJ databases">
        <authorList>
            <person name="Tunstrom K."/>
        </authorList>
    </citation>
    <scope>NUCLEOTIDE SEQUENCE</scope>
</reference>
<dbReference type="GO" id="GO:0004523">
    <property type="term" value="F:RNA-DNA hybrid ribonuclease activity"/>
    <property type="evidence" value="ECO:0007669"/>
    <property type="project" value="InterPro"/>
</dbReference>
<evidence type="ECO:0000259" key="1">
    <source>
        <dbReference type="PROSITE" id="PS50879"/>
    </source>
</evidence>
<accession>A0AAU9V7I6</accession>
<dbReference type="EMBL" id="CAKOGL010000030">
    <property type="protein sequence ID" value="CAH2107429.1"/>
    <property type="molecule type" value="Genomic_DNA"/>
</dbReference>
<dbReference type="GO" id="GO:0003676">
    <property type="term" value="F:nucleic acid binding"/>
    <property type="evidence" value="ECO:0007669"/>
    <property type="project" value="InterPro"/>
</dbReference>
<dbReference type="InterPro" id="IPR012337">
    <property type="entry name" value="RNaseH-like_sf"/>
</dbReference>
<proteinExistence type="predicted"/>
<protein>
    <recommendedName>
        <fullName evidence="1">RNase H type-1 domain-containing protein</fullName>
    </recommendedName>
</protein>
<dbReference type="Proteomes" id="UP001153954">
    <property type="component" value="Unassembled WGS sequence"/>
</dbReference>
<keyword evidence="3" id="KW-1185">Reference proteome</keyword>
<dbReference type="CDD" id="cd09276">
    <property type="entry name" value="Rnase_HI_RT_non_LTR"/>
    <property type="match status" value="1"/>
</dbReference>
<dbReference type="Pfam" id="PF00075">
    <property type="entry name" value="RNase_H"/>
    <property type="match status" value="1"/>
</dbReference>
<sequence length="157" mass="17529">MANNGHDFNIFTDDSKIEGKMGAALSVWSGATETQILRLVLPSYRTVYQSELLAICRAARMAAENLAGSVEIYSDSALEQALENPKALHPVAVEARGFLRNALLQNKCVSLFWIKAHEGLEGNERADYLPKEVALKFKRSFDYDTFPVSFVKRSLDE</sequence>
<dbReference type="InterPro" id="IPR036397">
    <property type="entry name" value="RNaseH_sf"/>
</dbReference>
<dbReference type="InterPro" id="IPR002156">
    <property type="entry name" value="RNaseH_domain"/>
</dbReference>
<evidence type="ECO:0000313" key="2">
    <source>
        <dbReference type="EMBL" id="CAH2107429.1"/>
    </source>
</evidence>
<name>A0AAU9V7I6_EUPED</name>
<feature type="domain" description="RNase H type-1" evidence="1">
    <location>
        <begin position="4"/>
        <end position="135"/>
    </location>
</feature>
<comment type="caution">
    <text evidence="2">The sequence shown here is derived from an EMBL/GenBank/DDBJ whole genome shotgun (WGS) entry which is preliminary data.</text>
</comment>
<dbReference type="Gene3D" id="3.30.420.10">
    <property type="entry name" value="Ribonuclease H-like superfamily/Ribonuclease H"/>
    <property type="match status" value="1"/>
</dbReference>
<dbReference type="PROSITE" id="PS50879">
    <property type="entry name" value="RNASE_H_1"/>
    <property type="match status" value="1"/>
</dbReference>
<dbReference type="AlphaFoldDB" id="A0AAU9V7I6"/>